<organism evidence="6 7">
    <name type="scientific">Actinomyces urogenitalis</name>
    <dbReference type="NCBI Taxonomy" id="103621"/>
    <lineage>
        <taxon>Bacteria</taxon>
        <taxon>Bacillati</taxon>
        <taxon>Actinomycetota</taxon>
        <taxon>Actinomycetes</taxon>
        <taxon>Actinomycetales</taxon>
        <taxon>Actinomycetaceae</taxon>
        <taxon>Actinomyces</taxon>
    </lineage>
</organism>
<sequence length="511" mass="53475">MRRWRAVPEPEMSQPRLPLSSTIQASTGPVRRWAGIPYASAERFEPARAVDVLPGQALTAGPAPAQPLPYYEDPGAPVSEDCLNLTVWAPQEAGEEPLPVVVWIYGGGFEHGANSSAFSDASALAGTGGVIAVAPNYRTGVLGFLSLSHLGGYNGVSNLGLRDAVLALRWIRRHIAAFGGDPSRVTVVGESAGAFIAGALPAIDEAAGLYSGLVLASGGMSRVVPGWRAKEMTAAFLRELGVEHDPQALRRADLADLFAAQPTIAVSDIGQRNSTAPQALGIVDDSAEPTGVLAMHPMRALEAGRAALTPILVCSTRDEISAFRNPEVFDPVDLDAVRSEIEDLGVERTQAEALVTHYASLPEAPTGEAGSTPGLVRQRMLTDWIYRLPAARAALAQAAAGGTAYLAMTGRADGAQAGHACDGPALLGSSWPQSTPAMKARDAQVRGWVLDMATDGEPGWPALPAGQAPAPERVEELRLGQGAVVAVAGEDFDAAGDYRMMTELWHGVGRP</sequence>
<dbReference type="SUPFAM" id="SSF53474">
    <property type="entry name" value="alpha/beta-Hydrolases"/>
    <property type="match status" value="1"/>
</dbReference>
<evidence type="ECO:0000313" key="6">
    <source>
        <dbReference type="EMBL" id="PKY98234.1"/>
    </source>
</evidence>
<dbReference type="Proteomes" id="UP000234778">
    <property type="component" value="Unassembled WGS sequence"/>
</dbReference>
<evidence type="ECO:0000256" key="3">
    <source>
        <dbReference type="RuleBase" id="RU361235"/>
    </source>
</evidence>
<dbReference type="InterPro" id="IPR019826">
    <property type="entry name" value="Carboxylesterase_B_AS"/>
</dbReference>
<dbReference type="AlphaFoldDB" id="A0A2I1KRK0"/>
<accession>A0A2I1KRK0</accession>
<protein>
    <recommendedName>
        <fullName evidence="3">Carboxylic ester hydrolase</fullName>
        <ecNumber evidence="3">3.1.1.-</ecNumber>
    </recommendedName>
</protein>
<dbReference type="EC" id="3.1.1.-" evidence="3"/>
<evidence type="ECO:0000256" key="1">
    <source>
        <dbReference type="ARBA" id="ARBA00005964"/>
    </source>
</evidence>
<feature type="domain" description="Carboxylesterase type B" evidence="5">
    <location>
        <begin position="26"/>
        <end position="436"/>
    </location>
</feature>
<name>A0A2I1KRK0_9ACTO</name>
<feature type="region of interest" description="Disordered" evidence="4">
    <location>
        <begin position="1"/>
        <end position="21"/>
    </location>
</feature>
<gene>
    <name evidence="6" type="ORF">CYJ26_08365</name>
</gene>
<keyword evidence="2 3" id="KW-0378">Hydrolase</keyword>
<dbReference type="EMBL" id="PKHA01000009">
    <property type="protein sequence ID" value="PKY98234.1"/>
    <property type="molecule type" value="Genomic_DNA"/>
</dbReference>
<comment type="caution">
    <text evidence="6">The sequence shown here is derived from an EMBL/GenBank/DDBJ whole genome shotgun (WGS) entry which is preliminary data.</text>
</comment>
<dbReference type="Pfam" id="PF00135">
    <property type="entry name" value="COesterase"/>
    <property type="match status" value="1"/>
</dbReference>
<comment type="similarity">
    <text evidence="1 3">Belongs to the type-B carboxylesterase/lipase family.</text>
</comment>
<proteinExistence type="inferred from homology"/>
<evidence type="ECO:0000313" key="7">
    <source>
        <dbReference type="Proteomes" id="UP000234778"/>
    </source>
</evidence>
<evidence type="ECO:0000259" key="5">
    <source>
        <dbReference type="Pfam" id="PF00135"/>
    </source>
</evidence>
<dbReference type="PROSITE" id="PS00122">
    <property type="entry name" value="CARBOXYLESTERASE_B_1"/>
    <property type="match status" value="1"/>
</dbReference>
<evidence type="ECO:0000256" key="2">
    <source>
        <dbReference type="ARBA" id="ARBA00022801"/>
    </source>
</evidence>
<dbReference type="GO" id="GO:0016787">
    <property type="term" value="F:hydrolase activity"/>
    <property type="evidence" value="ECO:0007669"/>
    <property type="project" value="UniProtKB-KW"/>
</dbReference>
<dbReference type="PANTHER" id="PTHR43142:SF6">
    <property type="entry name" value="PUTATIVE (AFU_ORTHOLOGUE AFUA_7G01710)-RELATED"/>
    <property type="match status" value="1"/>
</dbReference>
<dbReference type="InterPro" id="IPR029058">
    <property type="entry name" value="AB_hydrolase_fold"/>
</dbReference>
<evidence type="ECO:0000256" key="4">
    <source>
        <dbReference type="SAM" id="MobiDB-lite"/>
    </source>
</evidence>
<reference evidence="6 7" key="1">
    <citation type="submission" date="2017-12" db="EMBL/GenBank/DDBJ databases">
        <title>Phylogenetic diversity of female urinary microbiome.</title>
        <authorList>
            <person name="Thomas-White K."/>
            <person name="Wolfe A.J."/>
        </authorList>
    </citation>
    <scope>NUCLEOTIDE SEQUENCE [LARGE SCALE GENOMIC DNA]</scope>
    <source>
        <strain evidence="6 7">UMB0319</strain>
    </source>
</reference>
<dbReference type="Gene3D" id="3.40.50.1820">
    <property type="entry name" value="alpha/beta hydrolase"/>
    <property type="match status" value="1"/>
</dbReference>
<dbReference type="PANTHER" id="PTHR43142">
    <property type="entry name" value="CARBOXYLIC ESTER HYDROLASE"/>
    <property type="match status" value="1"/>
</dbReference>
<dbReference type="InterPro" id="IPR002018">
    <property type="entry name" value="CarbesteraseB"/>
</dbReference>